<accession>A0A6N1VII4</accession>
<dbReference type="KEGG" id="orm:HTY61_09340"/>
<gene>
    <name evidence="2" type="ORF">HTY61_09340</name>
</gene>
<protein>
    <submittedName>
        <fullName evidence="2">Uncharacterized protein</fullName>
    </submittedName>
</protein>
<sequence length="110" mass="11247">MTDLSPAASVWLAKLAGALAGAAISFAWLLPRGPREAALRFLASVTAGLVFGSTAGLAVAARLGIAYLLSPQETVLMGASLASLSIWWAIGFAVRFGEKLSGTRGGRDEG</sequence>
<dbReference type="Proteomes" id="UP000509367">
    <property type="component" value="Chromosome"/>
</dbReference>
<keyword evidence="1" id="KW-1133">Transmembrane helix</keyword>
<feature type="transmembrane region" description="Helical" evidence="1">
    <location>
        <begin position="42"/>
        <end position="69"/>
    </location>
</feature>
<name>A0A6N1VII4_9HYPH</name>
<evidence type="ECO:0000313" key="2">
    <source>
        <dbReference type="EMBL" id="QKV20608.1"/>
    </source>
</evidence>
<dbReference type="EMBL" id="CP054836">
    <property type="protein sequence ID" value="QKV20608.1"/>
    <property type="molecule type" value="Genomic_DNA"/>
</dbReference>
<organism evidence="2 3">
    <name type="scientific">Oricola thermophila</name>
    <dbReference type="NCBI Taxonomy" id="2742145"/>
    <lineage>
        <taxon>Bacteria</taxon>
        <taxon>Pseudomonadati</taxon>
        <taxon>Pseudomonadota</taxon>
        <taxon>Alphaproteobacteria</taxon>
        <taxon>Hyphomicrobiales</taxon>
        <taxon>Ahrensiaceae</taxon>
        <taxon>Oricola</taxon>
    </lineage>
</organism>
<dbReference type="InterPro" id="IPR046089">
    <property type="entry name" value="DUF6107"/>
</dbReference>
<evidence type="ECO:0000313" key="3">
    <source>
        <dbReference type="Proteomes" id="UP000509367"/>
    </source>
</evidence>
<keyword evidence="3" id="KW-1185">Reference proteome</keyword>
<feature type="transmembrane region" description="Helical" evidence="1">
    <location>
        <begin position="12"/>
        <end position="30"/>
    </location>
</feature>
<proteinExistence type="predicted"/>
<dbReference type="Pfam" id="PF19602">
    <property type="entry name" value="DUF6107"/>
    <property type="match status" value="1"/>
</dbReference>
<reference evidence="2 3" key="1">
    <citation type="submission" date="2020-06" db="EMBL/GenBank/DDBJ databases">
        <title>Oricola thermophila sp. nov. isolated from a tidal sediments.</title>
        <authorList>
            <person name="Kwon K.K."/>
            <person name="Yang S.-H."/>
            <person name="Park M.-J."/>
        </authorList>
    </citation>
    <scope>NUCLEOTIDE SEQUENCE [LARGE SCALE GENOMIC DNA]</scope>
    <source>
        <strain evidence="2 3">MEBiC13590</strain>
    </source>
</reference>
<evidence type="ECO:0000256" key="1">
    <source>
        <dbReference type="SAM" id="Phobius"/>
    </source>
</evidence>
<keyword evidence="1" id="KW-0472">Membrane</keyword>
<dbReference type="AlphaFoldDB" id="A0A6N1VII4"/>
<feature type="transmembrane region" description="Helical" evidence="1">
    <location>
        <begin position="75"/>
        <end position="94"/>
    </location>
</feature>
<keyword evidence="1" id="KW-0812">Transmembrane</keyword>